<dbReference type="EMBL" id="MU155219">
    <property type="protein sequence ID" value="KAF9479126.1"/>
    <property type="molecule type" value="Genomic_DNA"/>
</dbReference>
<comment type="caution">
    <text evidence="2">The sequence shown here is derived from an EMBL/GenBank/DDBJ whole genome shotgun (WGS) entry which is preliminary data.</text>
</comment>
<evidence type="ECO:0000259" key="1">
    <source>
        <dbReference type="Pfam" id="PF12937"/>
    </source>
</evidence>
<sequence>MAKPAYINSLPNELISSIHEEAVLTYSYASPAPHLDSATLASISLVCRKWRQNSLGNGKLWAAALDIDRDTHTWVEEIVHRSKASPLVINSSKGYGYRRIGDFLQNFSSQTWQQVFKNASLWGTFSLKTALLNDKPNLDALVQGLKKPTPRLESFTLCNTCQPWPYDQDAEDEQFMLPDNLFGGHAPLLKAFDVDQVFLPVSFNFSLWKNLTSLKMSQDVVGTHYDVMKWTRQNWVDILRSLKLLEHLDLRDVFETADTGSGLSNVSDVHLSHLISLTLETTFQREAMFDVFSKIVVPSTCKIWVRTFYYGHQEYPPFAFQRLKRGLDRHVKAMLADNDDPSLLMELENSLEGADFSVAICLESDLVEDRPNGKPNFYFAQVSDAIDGTTLAPIPDHSFYQLLAALEDVPVHDLVIMGWPLIQAEDVEPLYRFFSRCQGMNTLEMEHTDLVILDILQKRQSLQGTILLPDLQSFVYDTRFDEDLLPRLEEFRSWRESVGKLPPLFEI</sequence>
<evidence type="ECO:0000313" key="2">
    <source>
        <dbReference type="EMBL" id="KAF9479126.1"/>
    </source>
</evidence>
<reference evidence="2" key="1">
    <citation type="submission" date="2020-11" db="EMBL/GenBank/DDBJ databases">
        <authorList>
            <consortium name="DOE Joint Genome Institute"/>
            <person name="Ahrendt S."/>
            <person name="Riley R."/>
            <person name="Andreopoulos W."/>
            <person name="Labutti K."/>
            <person name="Pangilinan J."/>
            <person name="Ruiz-Duenas F.J."/>
            <person name="Barrasa J.M."/>
            <person name="Sanchez-Garcia M."/>
            <person name="Camarero S."/>
            <person name="Miyauchi S."/>
            <person name="Serrano A."/>
            <person name="Linde D."/>
            <person name="Babiker R."/>
            <person name="Drula E."/>
            <person name="Ayuso-Fernandez I."/>
            <person name="Pacheco R."/>
            <person name="Padilla G."/>
            <person name="Ferreira P."/>
            <person name="Barriuso J."/>
            <person name="Kellner H."/>
            <person name="Castanera R."/>
            <person name="Alfaro M."/>
            <person name="Ramirez L."/>
            <person name="Pisabarro A.G."/>
            <person name="Kuo A."/>
            <person name="Tritt A."/>
            <person name="Lipzen A."/>
            <person name="He G."/>
            <person name="Yan M."/>
            <person name="Ng V."/>
            <person name="Cullen D."/>
            <person name="Martin F."/>
            <person name="Rosso M.-N."/>
            <person name="Henrissat B."/>
            <person name="Hibbett D."/>
            <person name="Martinez A.T."/>
            <person name="Grigoriev I.V."/>
        </authorList>
    </citation>
    <scope>NUCLEOTIDE SEQUENCE</scope>
    <source>
        <strain evidence="2">CIRM-BRFM 674</strain>
    </source>
</reference>
<dbReference type="Proteomes" id="UP000807469">
    <property type="component" value="Unassembled WGS sequence"/>
</dbReference>
<keyword evidence="3" id="KW-1185">Reference proteome</keyword>
<accession>A0A9P5Z1I7</accession>
<organism evidence="2 3">
    <name type="scientific">Pholiota conissans</name>
    <dbReference type="NCBI Taxonomy" id="109636"/>
    <lineage>
        <taxon>Eukaryota</taxon>
        <taxon>Fungi</taxon>
        <taxon>Dikarya</taxon>
        <taxon>Basidiomycota</taxon>
        <taxon>Agaricomycotina</taxon>
        <taxon>Agaricomycetes</taxon>
        <taxon>Agaricomycetidae</taxon>
        <taxon>Agaricales</taxon>
        <taxon>Agaricineae</taxon>
        <taxon>Strophariaceae</taxon>
        <taxon>Pholiota</taxon>
    </lineage>
</organism>
<dbReference type="AlphaFoldDB" id="A0A9P5Z1I7"/>
<name>A0A9P5Z1I7_9AGAR</name>
<evidence type="ECO:0000313" key="3">
    <source>
        <dbReference type="Proteomes" id="UP000807469"/>
    </source>
</evidence>
<dbReference type="InterPro" id="IPR001810">
    <property type="entry name" value="F-box_dom"/>
</dbReference>
<protein>
    <recommendedName>
        <fullName evidence="1">F-box domain-containing protein</fullName>
    </recommendedName>
</protein>
<feature type="domain" description="F-box" evidence="1">
    <location>
        <begin position="7"/>
        <end position="61"/>
    </location>
</feature>
<dbReference type="Pfam" id="PF12937">
    <property type="entry name" value="F-box-like"/>
    <property type="match status" value="1"/>
</dbReference>
<proteinExistence type="predicted"/>
<gene>
    <name evidence="2" type="ORF">BDN70DRAFT_993662</name>
</gene>
<dbReference type="OrthoDB" id="2884925at2759"/>